<feature type="domain" description="BEN" evidence="2">
    <location>
        <begin position="55"/>
        <end position="152"/>
    </location>
</feature>
<dbReference type="GO" id="GO:0045892">
    <property type="term" value="P:negative regulation of DNA-templated transcription"/>
    <property type="evidence" value="ECO:0007669"/>
    <property type="project" value="InterPro"/>
</dbReference>
<keyword evidence="1" id="KW-0472">Membrane</keyword>
<dbReference type="GO" id="GO:0003677">
    <property type="term" value="F:DNA binding"/>
    <property type="evidence" value="ECO:0007669"/>
    <property type="project" value="InterPro"/>
</dbReference>
<name>A0AAQ4E3T3_AMBAM</name>
<dbReference type="PANTHER" id="PTHR14628">
    <property type="entry name" value="BEN DOMAIN-CONTAINING PROTEIN 5"/>
    <property type="match status" value="1"/>
</dbReference>
<dbReference type="AlphaFoldDB" id="A0AAQ4E3T3"/>
<dbReference type="PROSITE" id="PS51457">
    <property type="entry name" value="BEN"/>
    <property type="match status" value="1"/>
</dbReference>
<keyword evidence="4" id="KW-1185">Reference proteome</keyword>
<evidence type="ECO:0000313" key="4">
    <source>
        <dbReference type="Proteomes" id="UP001321473"/>
    </source>
</evidence>
<dbReference type="EMBL" id="JARKHS020022699">
    <property type="protein sequence ID" value="KAK8769357.1"/>
    <property type="molecule type" value="Genomic_DNA"/>
</dbReference>
<feature type="transmembrane region" description="Helical" evidence="1">
    <location>
        <begin position="127"/>
        <end position="147"/>
    </location>
</feature>
<organism evidence="3 4">
    <name type="scientific">Amblyomma americanum</name>
    <name type="common">Lone star tick</name>
    <dbReference type="NCBI Taxonomy" id="6943"/>
    <lineage>
        <taxon>Eukaryota</taxon>
        <taxon>Metazoa</taxon>
        <taxon>Ecdysozoa</taxon>
        <taxon>Arthropoda</taxon>
        <taxon>Chelicerata</taxon>
        <taxon>Arachnida</taxon>
        <taxon>Acari</taxon>
        <taxon>Parasitiformes</taxon>
        <taxon>Ixodida</taxon>
        <taxon>Ixodoidea</taxon>
        <taxon>Ixodidae</taxon>
        <taxon>Amblyomminae</taxon>
        <taxon>Amblyomma</taxon>
    </lineage>
</organism>
<proteinExistence type="predicted"/>
<evidence type="ECO:0000259" key="2">
    <source>
        <dbReference type="PROSITE" id="PS51457"/>
    </source>
</evidence>
<evidence type="ECO:0000313" key="3">
    <source>
        <dbReference type="EMBL" id="KAK8769357.1"/>
    </source>
</evidence>
<reference evidence="3 4" key="1">
    <citation type="journal article" date="2023" name="Arcadia Sci">
        <title>De novo assembly of a long-read Amblyomma americanum tick genome.</title>
        <authorList>
            <person name="Chou S."/>
            <person name="Poskanzer K.E."/>
            <person name="Rollins M."/>
            <person name="Thuy-Boun P.S."/>
        </authorList>
    </citation>
    <scope>NUCLEOTIDE SEQUENCE [LARGE SCALE GENOMIC DNA]</scope>
    <source>
        <strain evidence="3">F_SG_1</strain>
        <tissue evidence="3">Salivary glands</tissue>
    </source>
</reference>
<keyword evidence="1" id="KW-0812">Transmembrane</keyword>
<evidence type="ECO:0000256" key="1">
    <source>
        <dbReference type="SAM" id="Phobius"/>
    </source>
</evidence>
<protein>
    <recommendedName>
        <fullName evidence="2">BEN domain-containing protein</fullName>
    </recommendedName>
</protein>
<dbReference type="Proteomes" id="UP001321473">
    <property type="component" value="Unassembled WGS sequence"/>
</dbReference>
<dbReference type="InterPro" id="IPR018379">
    <property type="entry name" value="BEN_domain"/>
</dbReference>
<comment type="caution">
    <text evidence="3">The sequence shown here is derived from an EMBL/GenBank/DDBJ whole genome shotgun (WGS) entry which is preliminary data.</text>
</comment>
<dbReference type="InterPro" id="IPR040391">
    <property type="entry name" value="BEND5"/>
</dbReference>
<dbReference type="PANTHER" id="PTHR14628:SF1">
    <property type="entry name" value="BEN DOMAIN-CONTAINING PROTEIN 5"/>
    <property type="match status" value="1"/>
</dbReference>
<gene>
    <name evidence="3" type="ORF">V5799_014176</name>
</gene>
<dbReference type="Pfam" id="PF10523">
    <property type="entry name" value="BEN"/>
    <property type="match status" value="1"/>
</dbReference>
<accession>A0AAQ4E3T3</accession>
<sequence length="152" mass="16575">MDELDSSFNAQALKSLSSVLQDKVDLPSAPAAIETTTVSNVASHLPSQADMVDIGHRVQISNSAWLRIKQLPKDSLFVKELLVAIWGTAALRNHSHQGRHCPKFPDRPRKTALSPAKLAVMRGENGLLFSAVFDLFFALAAMVVSVIRPQTC</sequence>
<dbReference type="Gene3D" id="1.10.10.2590">
    <property type="entry name" value="BEN domain"/>
    <property type="match status" value="1"/>
</dbReference>
<keyword evidence="1" id="KW-1133">Transmembrane helix</keyword>